<feature type="domain" description="YetF-like N-terminal transmembrane" evidence="9">
    <location>
        <begin position="4"/>
        <end position="75"/>
    </location>
</feature>
<organism evidence="10 11">
    <name type="scientific">Terribacillus aidingensis</name>
    <dbReference type="NCBI Taxonomy" id="586416"/>
    <lineage>
        <taxon>Bacteria</taxon>
        <taxon>Bacillati</taxon>
        <taxon>Bacillota</taxon>
        <taxon>Bacilli</taxon>
        <taxon>Bacillales</taxon>
        <taxon>Bacillaceae</taxon>
        <taxon>Terribacillus</taxon>
    </lineage>
</organism>
<dbReference type="Pfam" id="PF04239">
    <property type="entry name" value="DUF421"/>
    <property type="match status" value="1"/>
</dbReference>
<keyword evidence="4 7" id="KW-0812">Transmembrane</keyword>
<dbReference type="InterPro" id="IPR023090">
    <property type="entry name" value="UPF0702_alpha/beta_dom_sf"/>
</dbReference>
<feature type="transmembrane region" description="Helical" evidence="7">
    <location>
        <begin position="58"/>
        <end position="80"/>
    </location>
</feature>
<sequence length="221" mass="24867">MGIAEVTLRSLIGFAVLFIVARVLGKKLIAQMTFFDFVTGITIGSVTANLILNKQIRLTTGVYALLIFGFLTLALGLLTIKVFSARKVLSGEPLLIIKNGKIYEQGMMHARLSVDSLLHQLRKKNIFYLDDVDFAFFETDGTISPNQKKTQSEQSSGRGLPQTFIIDGRVLEDSLQALNKDKKWLDNLLASHQTKLKDVFVAQLDQNDNLYIDYRQDRQPQ</sequence>
<dbReference type="Pfam" id="PF20730">
    <property type="entry name" value="YetF_N"/>
    <property type="match status" value="1"/>
</dbReference>
<evidence type="ECO:0000256" key="1">
    <source>
        <dbReference type="ARBA" id="ARBA00004651"/>
    </source>
</evidence>
<comment type="subcellular location">
    <subcellularLocation>
        <location evidence="1">Cell membrane</location>
        <topology evidence="1">Multi-pass membrane protein</topology>
    </subcellularLocation>
</comment>
<dbReference type="Gene3D" id="3.30.240.20">
    <property type="entry name" value="bsu07140 like domains"/>
    <property type="match status" value="2"/>
</dbReference>
<dbReference type="AlphaFoldDB" id="A0A285N961"/>
<evidence type="ECO:0000256" key="6">
    <source>
        <dbReference type="ARBA" id="ARBA00023136"/>
    </source>
</evidence>
<protein>
    <submittedName>
        <fullName evidence="10">Uncharacterized membrane protein YcaP, DUF421 family</fullName>
    </submittedName>
</protein>
<evidence type="ECO:0000259" key="8">
    <source>
        <dbReference type="Pfam" id="PF04239"/>
    </source>
</evidence>
<dbReference type="EMBL" id="OBEK01000001">
    <property type="protein sequence ID" value="SNZ05453.1"/>
    <property type="molecule type" value="Genomic_DNA"/>
</dbReference>
<keyword evidence="11" id="KW-1185">Reference proteome</keyword>
<evidence type="ECO:0000256" key="4">
    <source>
        <dbReference type="ARBA" id="ARBA00022692"/>
    </source>
</evidence>
<dbReference type="InterPro" id="IPR007353">
    <property type="entry name" value="DUF421"/>
</dbReference>
<keyword evidence="6 7" id="KW-0472">Membrane</keyword>
<comment type="similarity">
    <text evidence="2">Belongs to the UPF0702 family.</text>
</comment>
<feature type="transmembrane region" description="Helical" evidence="7">
    <location>
        <begin position="32"/>
        <end position="52"/>
    </location>
</feature>
<proteinExistence type="inferred from homology"/>
<feature type="transmembrane region" description="Helical" evidence="7">
    <location>
        <begin position="6"/>
        <end position="25"/>
    </location>
</feature>
<evidence type="ECO:0000313" key="11">
    <source>
        <dbReference type="Proteomes" id="UP000219356"/>
    </source>
</evidence>
<evidence type="ECO:0000259" key="9">
    <source>
        <dbReference type="Pfam" id="PF20730"/>
    </source>
</evidence>
<reference evidence="11" key="1">
    <citation type="submission" date="2017-09" db="EMBL/GenBank/DDBJ databases">
        <authorList>
            <person name="Varghese N."/>
            <person name="Submissions S."/>
        </authorList>
    </citation>
    <scope>NUCLEOTIDE SEQUENCE [LARGE SCALE GENOMIC DNA]</scope>
    <source>
        <strain evidence="11">CGMCC 1.8913</strain>
    </source>
</reference>
<feature type="domain" description="YetF C-terminal" evidence="8">
    <location>
        <begin position="84"/>
        <end position="204"/>
    </location>
</feature>
<name>A0A285N961_9BACI</name>
<keyword evidence="3" id="KW-1003">Cell membrane</keyword>
<dbReference type="RefSeq" id="WP_097039713.1">
    <property type="nucleotide sequence ID" value="NZ_OBEK01000001.1"/>
</dbReference>
<dbReference type="PANTHER" id="PTHR34582:SF7">
    <property type="entry name" value="UPF0702 TRANSMEMBRANE PROTEIN YDFS"/>
    <property type="match status" value="1"/>
</dbReference>
<evidence type="ECO:0000313" key="10">
    <source>
        <dbReference type="EMBL" id="SNZ05453.1"/>
    </source>
</evidence>
<dbReference type="InterPro" id="IPR048454">
    <property type="entry name" value="YetF_N"/>
</dbReference>
<gene>
    <name evidence="10" type="ORF">SAMN05421503_0954</name>
</gene>
<evidence type="ECO:0000256" key="2">
    <source>
        <dbReference type="ARBA" id="ARBA00006448"/>
    </source>
</evidence>
<accession>A0A285N961</accession>
<dbReference type="GO" id="GO:0005886">
    <property type="term" value="C:plasma membrane"/>
    <property type="evidence" value="ECO:0007669"/>
    <property type="project" value="UniProtKB-SubCell"/>
</dbReference>
<keyword evidence="5 7" id="KW-1133">Transmembrane helix</keyword>
<evidence type="ECO:0000256" key="5">
    <source>
        <dbReference type="ARBA" id="ARBA00022989"/>
    </source>
</evidence>
<evidence type="ECO:0000256" key="3">
    <source>
        <dbReference type="ARBA" id="ARBA00022475"/>
    </source>
</evidence>
<dbReference type="OrthoDB" id="9778331at2"/>
<dbReference type="Proteomes" id="UP000219356">
    <property type="component" value="Unassembled WGS sequence"/>
</dbReference>
<evidence type="ECO:0000256" key="7">
    <source>
        <dbReference type="SAM" id="Phobius"/>
    </source>
</evidence>
<dbReference type="PANTHER" id="PTHR34582">
    <property type="entry name" value="UPF0702 TRANSMEMBRANE PROTEIN YCAP"/>
    <property type="match status" value="1"/>
</dbReference>